<feature type="compositionally biased region" description="Basic residues" evidence="3">
    <location>
        <begin position="273"/>
        <end position="284"/>
    </location>
</feature>
<dbReference type="GeneID" id="113522523"/>
<gene>
    <name evidence="6" type="primary">LOC113522523</name>
</gene>
<dbReference type="InterPro" id="IPR035979">
    <property type="entry name" value="RBD_domain_sf"/>
</dbReference>
<keyword evidence="1 2" id="KW-0694">RNA-binding</keyword>
<dbReference type="Proteomes" id="UP001652740">
    <property type="component" value="Unplaced"/>
</dbReference>
<evidence type="ECO:0000313" key="6">
    <source>
        <dbReference type="RefSeq" id="XP_031769831.2"/>
    </source>
</evidence>
<dbReference type="Gene3D" id="3.30.70.330">
    <property type="match status" value="1"/>
</dbReference>
<evidence type="ECO:0000256" key="3">
    <source>
        <dbReference type="SAM" id="MobiDB-lite"/>
    </source>
</evidence>
<dbReference type="RefSeq" id="XP_031769831.2">
    <property type="nucleotide sequence ID" value="XM_031913971.2"/>
</dbReference>
<evidence type="ECO:0000256" key="2">
    <source>
        <dbReference type="PROSITE-ProRule" id="PRU00176"/>
    </source>
</evidence>
<feature type="region of interest" description="Disordered" evidence="3">
    <location>
        <begin position="209"/>
        <end position="301"/>
    </location>
</feature>
<feature type="compositionally biased region" description="Low complexity" evidence="3">
    <location>
        <begin position="105"/>
        <end position="117"/>
    </location>
</feature>
<feature type="region of interest" description="Disordered" evidence="3">
    <location>
        <begin position="47"/>
        <end position="150"/>
    </location>
</feature>
<proteinExistence type="predicted"/>
<dbReference type="AlphaFoldDB" id="A0A6J3CBQ8"/>
<feature type="compositionally biased region" description="Basic residues" evidence="3">
    <location>
        <begin position="338"/>
        <end position="348"/>
    </location>
</feature>
<name>A0A6J3CBQ8_GALME</name>
<feature type="region of interest" description="Disordered" evidence="3">
    <location>
        <begin position="337"/>
        <end position="379"/>
    </location>
</feature>
<feature type="compositionally biased region" description="Polar residues" evidence="3">
    <location>
        <begin position="349"/>
        <end position="360"/>
    </location>
</feature>
<organism evidence="5 6">
    <name type="scientific">Galleria mellonella</name>
    <name type="common">Greater wax moth</name>
    <dbReference type="NCBI Taxonomy" id="7137"/>
    <lineage>
        <taxon>Eukaryota</taxon>
        <taxon>Metazoa</taxon>
        <taxon>Ecdysozoa</taxon>
        <taxon>Arthropoda</taxon>
        <taxon>Hexapoda</taxon>
        <taxon>Insecta</taxon>
        <taxon>Pterygota</taxon>
        <taxon>Neoptera</taxon>
        <taxon>Endopterygota</taxon>
        <taxon>Lepidoptera</taxon>
        <taxon>Glossata</taxon>
        <taxon>Ditrysia</taxon>
        <taxon>Pyraloidea</taxon>
        <taxon>Pyralidae</taxon>
        <taxon>Galleriinae</taxon>
        <taxon>Galleria</taxon>
    </lineage>
</organism>
<evidence type="ECO:0000259" key="4">
    <source>
        <dbReference type="PROSITE" id="PS50102"/>
    </source>
</evidence>
<protein>
    <submittedName>
        <fullName evidence="6">Serine/threonine-protein kinase PRP4 homolog isoform X2</fullName>
    </submittedName>
</protein>
<reference evidence="6" key="1">
    <citation type="submission" date="2025-08" db="UniProtKB">
        <authorList>
            <consortium name="RefSeq"/>
        </authorList>
    </citation>
    <scope>IDENTIFICATION</scope>
    <source>
        <tissue evidence="6">Whole larvae</tissue>
    </source>
</reference>
<accession>A0A6J3CBQ8</accession>
<sequence length="528" mass="59707">MNLPKSKSFDSKQLSDQQAFNKIYDFISLYKSAAETANIAPVQQNLEDGVDKENSFKKSKPINTKCDRSPSKKKKRKQEPLDISRVNIEGPSTNMSLNTTPLNESTVTSTPSVSKTKNQMKSIMKNSSEEDYMDSSKSPTNKSKKRNKSVSFMLDETEEVVKKKTKSDDLLNVEKKDKKEKSIKQNSVSTEINKLKKLKKVKKERLTDGLGDNVQINNMDTSSSSNLSEASNQNVKGEKTKKVLKSKTQKKSSVESLSTQSVNNNNEEQTEHKNKKYKKKKRVMKSVQPNETEPASKARKVDVKPEVIVENLENLSIADNAHTLSNLLDEMTLADKDKRKKHKRKLKKNNTQPNVSSSDNTEVEKNEKGKEKPKWHKRKWNRDKKGEIDDEVIANTVIVENLPLNIMCSYKKLLTEHFQQYGIVKRVGIAEVYPSKSSDNMTFTTTIIFYSDGAASKSLEANNTLFEGNNIQVKQKLPPDQTTVVVRSYAPLSDQNISTVFSEAGQIRNIRHLVKGKKAIGKNRIRGI</sequence>
<keyword evidence="5" id="KW-1185">Reference proteome</keyword>
<dbReference type="PROSITE" id="PS50102">
    <property type="entry name" value="RRM"/>
    <property type="match status" value="1"/>
</dbReference>
<feature type="compositionally biased region" description="Polar residues" evidence="3">
    <location>
        <begin position="255"/>
        <end position="267"/>
    </location>
</feature>
<feature type="compositionally biased region" description="Basic and acidic residues" evidence="3">
    <location>
        <begin position="362"/>
        <end position="372"/>
    </location>
</feature>
<keyword evidence="6" id="KW-0808">Transferase</keyword>
<dbReference type="GO" id="GO:0003723">
    <property type="term" value="F:RNA binding"/>
    <property type="evidence" value="ECO:0007669"/>
    <property type="project" value="UniProtKB-UniRule"/>
</dbReference>
<dbReference type="SUPFAM" id="SSF54928">
    <property type="entry name" value="RNA-binding domain, RBD"/>
    <property type="match status" value="1"/>
</dbReference>
<dbReference type="InterPro" id="IPR000504">
    <property type="entry name" value="RRM_dom"/>
</dbReference>
<feature type="compositionally biased region" description="Polar residues" evidence="3">
    <location>
        <begin position="90"/>
        <end position="104"/>
    </location>
</feature>
<keyword evidence="6" id="KW-0418">Kinase</keyword>
<evidence type="ECO:0000313" key="5">
    <source>
        <dbReference type="Proteomes" id="UP001652740"/>
    </source>
</evidence>
<feature type="domain" description="RRM" evidence="4">
    <location>
        <begin position="395"/>
        <end position="478"/>
    </location>
</feature>
<dbReference type="InterPro" id="IPR012677">
    <property type="entry name" value="Nucleotide-bd_a/b_plait_sf"/>
</dbReference>
<feature type="compositionally biased region" description="Low complexity" evidence="3">
    <location>
        <begin position="222"/>
        <end position="235"/>
    </location>
</feature>
<dbReference type="GO" id="GO:0016301">
    <property type="term" value="F:kinase activity"/>
    <property type="evidence" value="ECO:0007669"/>
    <property type="project" value="UniProtKB-KW"/>
</dbReference>
<evidence type="ECO:0000256" key="1">
    <source>
        <dbReference type="ARBA" id="ARBA00022884"/>
    </source>
</evidence>